<keyword evidence="3" id="KW-1185">Reference proteome</keyword>
<dbReference type="AlphaFoldDB" id="A0A5D3KJN7"/>
<dbReference type="EMBL" id="VSSS01000022">
    <property type="protein sequence ID" value="TYL96041.1"/>
    <property type="molecule type" value="Genomic_DNA"/>
</dbReference>
<evidence type="ECO:0000256" key="1">
    <source>
        <dbReference type="SAM" id="SignalP"/>
    </source>
</evidence>
<accession>A0A5D3KJN7</accession>
<organism evidence="2 3">
    <name type="scientific">Bradyrhizobium rifense</name>
    <dbReference type="NCBI Taxonomy" id="515499"/>
    <lineage>
        <taxon>Bacteria</taxon>
        <taxon>Pseudomonadati</taxon>
        <taxon>Pseudomonadota</taxon>
        <taxon>Alphaproteobacteria</taxon>
        <taxon>Hyphomicrobiales</taxon>
        <taxon>Nitrobacteraceae</taxon>
        <taxon>Bradyrhizobium</taxon>
    </lineage>
</organism>
<feature type="signal peptide" evidence="1">
    <location>
        <begin position="1"/>
        <end position="24"/>
    </location>
</feature>
<evidence type="ECO:0000313" key="3">
    <source>
        <dbReference type="Proteomes" id="UP000324758"/>
    </source>
</evidence>
<proteinExistence type="predicted"/>
<comment type="caution">
    <text evidence="2">The sequence shown here is derived from an EMBL/GenBank/DDBJ whole genome shotgun (WGS) entry which is preliminary data.</text>
</comment>
<evidence type="ECO:0000313" key="2">
    <source>
        <dbReference type="EMBL" id="TYL96041.1"/>
    </source>
</evidence>
<dbReference type="PROSITE" id="PS51257">
    <property type="entry name" value="PROKAR_LIPOPROTEIN"/>
    <property type="match status" value="1"/>
</dbReference>
<keyword evidence="1" id="KW-0732">Signal</keyword>
<sequence length="82" mass="8372">MKKKLISIVLILAAIGCTGSSALAAGKGYASARAACLAEAGTTEAIFSARKATYAQGAVYKQCMTAKGHDVTVVKSNGTKLY</sequence>
<protein>
    <recommendedName>
        <fullName evidence="4">Secreted protein</fullName>
    </recommendedName>
</protein>
<name>A0A5D3KJN7_9BRAD</name>
<dbReference type="RefSeq" id="WP_148772549.1">
    <property type="nucleotide sequence ID" value="NZ_VSSS01000022.1"/>
</dbReference>
<dbReference type="OrthoDB" id="8243092at2"/>
<feature type="chain" id="PRO_5022826430" description="Secreted protein" evidence="1">
    <location>
        <begin position="25"/>
        <end position="82"/>
    </location>
</feature>
<gene>
    <name evidence="2" type="ORF">FXB40_12790</name>
</gene>
<dbReference type="Proteomes" id="UP000324758">
    <property type="component" value="Unassembled WGS sequence"/>
</dbReference>
<reference evidence="2 3" key="1">
    <citation type="submission" date="2019-08" db="EMBL/GenBank/DDBJ databases">
        <title>Bradyrhizobium hipponensis sp. nov., a rhizobium isolated from a Lupinus angustifolius root nodule in Tunisia.</title>
        <authorList>
            <person name="Off K."/>
            <person name="Rejili M."/>
            <person name="Mars M."/>
            <person name="Brachmann A."/>
            <person name="Marin M."/>
        </authorList>
    </citation>
    <scope>NUCLEOTIDE SEQUENCE [LARGE SCALE GENOMIC DNA]</scope>
    <source>
        <strain evidence="2 3">CTAW71</strain>
    </source>
</reference>
<evidence type="ECO:0008006" key="4">
    <source>
        <dbReference type="Google" id="ProtNLM"/>
    </source>
</evidence>